<evidence type="ECO:0000313" key="2">
    <source>
        <dbReference type="Proteomes" id="UP001589788"/>
    </source>
</evidence>
<proteinExistence type="predicted"/>
<keyword evidence="2" id="KW-1185">Reference proteome</keyword>
<dbReference type="EMBL" id="JBHLYQ010000264">
    <property type="protein sequence ID" value="MFC0083112.1"/>
    <property type="molecule type" value="Genomic_DNA"/>
</dbReference>
<name>A0ABV6CA29_9ACTN</name>
<accession>A0ABV6CA29</accession>
<reference evidence="1 2" key="1">
    <citation type="submission" date="2024-09" db="EMBL/GenBank/DDBJ databases">
        <authorList>
            <person name="Sun Q."/>
            <person name="Mori K."/>
        </authorList>
    </citation>
    <scope>NUCLEOTIDE SEQUENCE [LARGE SCALE GENOMIC DNA]</scope>
    <source>
        <strain evidence="1 2">JCM 15389</strain>
    </source>
</reference>
<feature type="non-terminal residue" evidence="1">
    <location>
        <position position="1"/>
    </location>
</feature>
<dbReference type="Proteomes" id="UP001589788">
    <property type="component" value="Unassembled WGS sequence"/>
</dbReference>
<evidence type="ECO:0000313" key="1">
    <source>
        <dbReference type="EMBL" id="MFC0083112.1"/>
    </source>
</evidence>
<sequence length="98" mass="10061">PGPEGAREAELVVVATTGPHRGELRGRLALARNETGRSTLLRVRAELTVAVPLLGGRLTGPLLGLLQAALDRQDAALADWLATPRATAPGPATGPSPD</sequence>
<dbReference type="Pfam" id="PF10698">
    <property type="entry name" value="DUF2505"/>
    <property type="match status" value="1"/>
</dbReference>
<protein>
    <submittedName>
        <fullName evidence="1">DUF2505 family protein</fullName>
    </submittedName>
</protein>
<organism evidence="1 2">
    <name type="scientific">Aciditerrimonas ferrireducens</name>
    <dbReference type="NCBI Taxonomy" id="667306"/>
    <lineage>
        <taxon>Bacteria</taxon>
        <taxon>Bacillati</taxon>
        <taxon>Actinomycetota</taxon>
        <taxon>Acidimicrobiia</taxon>
        <taxon>Acidimicrobiales</taxon>
        <taxon>Acidimicrobiaceae</taxon>
        <taxon>Aciditerrimonas</taxon>
    </lineage>
</organism>
<dbReference type="InterPro" id="IPR019639">
    <property type="entry name" value="DUF2505"/>
</dbReference>
<comment type="caution">
    <text evidence="1">The sequence shown here is derived from an EMBL/GenBank/DDBJ whole genome shotgun (WGS) entry which is preliminary data.</text>
</comment>
<gene>
    <name evidence="1" type="ORF">ACFFRE_13335</name>
</gene>
<dbReference type="RefSeq" id="WP_377790849.1">
    <property type="nucleotide sequence ID" value="NZ_JBHLYQ010000264.1"/>
</dbReference>